<sequence length="285" mass="29778">MSYGNNNYGQGGGYGQGQGGEGQYPQQGGYGQSGQGDYGQSGGYGQGADYGQQSGGYGQSDYGQQSGGYGQPSANEYGQQSANEYGQQQAAYGQQEYGQQDYGQQQSGYEQQGYDQGGYGAGGYGTETQPYGAGYGAAAGAGAPRPSVGFGQAIKLYFKNYAQFYGRASKSEYWWPFLLQVIVGLVLYLPATIMTTNAASSGDTAPGMATALIGLYGLWALATLIPSLSSAVRRLHDTGKSGWMYLLSLIPFVGGIILLVLLAGESKPEGVQYDNPDGSQPVSQA</sequence>
<dbReference type="PANTHER" id="PTHR34980:SF2">
    <property type="entry name" value="INNER MEMBRANE PROTEIN YHAH-RELATED"/>
    <property type="match status" value="1"/>
</dbReference>
<dbReference type="Pfam" id="PF05656">
    <property type="entry name" value="DUF805"/>
    <property type="match status" value="1"/>
</dbReference>
<feature type="region of interest" description="Disordered" evidence="1">
    <location>
        <begin position="1"/>
        <end position="78"/>
    </location>
</feature>
<feature type="region of interest" description="Disordered" evidence="1">
    <location>
        <begin position="91"/>
        <end position="114"/>
    </location>
</feature>
<dbReference type="AlphaFoldDB" id="A0A255GSD9"/>
<dbReference type="OrthoDB" id="9812349at2"/>
<evidence type="ECO:0000313" key="4">
    <source>
        <dbReference type="Proteomes" id="UP000215896"/>
    </source>
</evidence>
<dbReference type="EMBL" id="NMVO01000001">
    <property type="protein sequence ID" value="OYO17546.1"/>
    <property type="molecule type" value="Genomic_DNA"/>
</dbReference>
<feature type="transmembrane region" description="Helical" evidence="2">
    <location>
        <begin position="211"/>
        <end position="232"/>
    </location>
</feature>
<keyword evidence="2" id="KW-0812">Transmembrane</keyword>
<feature type="compositionally biased region" description="Gly residues" evidence="1">
    <location>
        <begin position="9"/>
        <end position="58"/>
    </location>
</feature>
<comment type="caution">
    <text evidence="3">The sequence shown here is derived from an EMBL/GenBank/DDBJ whole genome shotgun (WGS) entry which is preliminary data.</text>
</comment>
<dbReference type="PANTHER" id="PTHR34980">
    <property type="entry name" value="INNER MEMBRANE PROTEIN-RELATED-RELATED"/>
    <property type="match status" value="1"/>
</dbReference>
<proteinExistence type="predicted"/>
<evidence type="ECO:0000256" key="2">
    <source>
        <dbReference type="SAM" id="Phobius"/>
    </source>
</evidence>
<dbReference type="GO" id="GO:0005886">
    <property type="term" value="C:plasma membrane"/>
    <property type="evidence" value="ECO:0007669"/>
    <property type="project" value="TreeGrafter"/>
</dbReference>
<feature type="transmembrane region" description="Helical" evidence="2">
    <location>
        <begin position="173"/>
        <end position="191"/>
    </location>
</feature>
<dbReference type="Proteomes" id="UP000215896">
    <property type="component" value="Unassembled WGS sequence"/>
</dbReference>
<evidence type="ECO:0000256" key="1">
    <source>
        <dbReference type="SAM" id="MobiDB-lite"/>
    </source>
</evidence>
<evidence type="ECO:0008006" key="5">
    <source>
        <dbReference type="Google" id="ProtNLM"/>
    </source>
</evidence>
<evidence type="ECO:0000313" key="3">
    <source>
        <dbReference type="EMBL" id="OYO17546.1"/>
    </source>
</evidence>
<accession>A0A4R6LQG4</accession>
<keyword evidence="2" id="KW-0472">Membrane</keyword>
<name>A0A255GSD9_9ACTN</name>
<gene>
    <name evidence="3" type="ORF">CGZ94_01180</name>
</gene>
<keyword evidence="4" id="KW-1185">Reference proteome</keyword>
<feature type="transmembrane region" description="Helical" evidence="2">
    <location>
        <begin position="244"/>
        <end position="264"/>
    </location>
</feature>
<reference evidence="3 4" key="1">
    <citation type="submission" date="2017-07" db="EMBL/GenBank/DDBJ databases">
        <title>Draft whole genome sequences of clinical Proprionibacteriaceae strains.</title>
        <authorList>
            <person name="Bernier A.-M."/>
            <person name="Bernard K."/>
            <person name="Domingo M.-C."/>
        </authorList>
    </citation>
    <scope>NUCLEOTIDE SEQUENCE [LARGE SCALE GENOMIC DNA]</scope>
    <source>
        <strain evidence="3 4">NML 030167</strain>
    </source>
</reference>
<dbReference type="InterPro" id="IPR008523">
    <property type="entry name" value="DUF805"/>
</dbReference>
<protein>
    <recommendedName>
        <fullName evidence="5">DUF805 domain-containing protein</fullName>
    </recommendedName>
</protein>
<dbReference type="RefSeq" id="WP_094402299.1">
    <property type="nucleotide sequence ID" value="NZ_NMVL01000022.1"/>
</dbReference>
<accession>A0A255GSD9</accession>
<organism evidence="3 4">
    <name type="scientific">Enemella evansiae</name>
    <dbReference type="NCBI Taxonomy" id="2016499"/>
    <lineage>
        <taxon>Bacteria</taxon>
        <taxon>Bacillati</taxon>
        <taxon>Actinomycetota</taxon>
        <taxon>Actinomycetes</taxon>
        <taxon>Propionibacteriales</taxon>
        <taxon>Propionibacteriaceae</taxon>
        <taxon>Enemella</taxon>
    </lineage>
</organism>
<keyword evidence="2" id="KW-1133">Transmembrane helix</keyword>